<organism evidence="2 3">
    <name type="scientific">Aromia moschata</name>
    <dbReference type="NCBI Taxonomy" id="1265417"/>
    <lineage>
        <taxon>Eukaryota</taxon>
        <taxon>Metazoa</taxon>
        <taxon>Ecdysozoa</taxon>
        <taxon>Arthropoda</taxon>
        <taxon>Hexapoda</taxon>
        <taxon>Insecta</taxon>
        <taxon>Pterygota</taxon>
        <taxon>Neoptera</taxon>
        <taxon>Endopterygota</taxon>
        <taxon>Coleoptera</taxon>
        <taxon>Polyphaga</taxon>
        <taxon>Cucujiformia</taxon>
        <taxon>Chrysomeloidea</taxon>
        <taxon>Cerambycidae</taxon>
        <taxon>Cerambycinae</taxon>
        <taxon>Callichromatini</taxon>
        <taxon>Aromia</taxon>
    </lineage>
</organism>
<dbReference type="Proteomes" id="UP001162162">
    <property type="component" value="Unassembled WGS sequence"/>
</dbReference>
<protein>
    <submittedName>
        <fullName evidence="2">Uncharacterized protein</fullName>
    </submittedName>
</protein>
<gene>
    <name evidence="2" type="ORF">NQ318_011232</name>
</gene>
<reference evidence="2" key="1">
    <citation type="journal article" date="2023" name="Insect Mol. Biol.">
        <title>Genome sequencing provides insights into the evolution of gene families encoding plant cell wall-degrading enzymes in longhorned beetles.</title>
        <authorList>
            <person name="Shin N.R."/>
            <person name="Okamura Y."/>
            <person name="Kirsch R."/>
            <person name="Pauchet Y."/>
        </authorList>
    </citation>
    <scope>NUCLEOTIDE SEQUENCE</scope>
    <source>
        <strain evidence="2">AMC_N1</strain>
    </source>
</reference>
<accession>A0AAV8YHK0</accession>
<feature type="region of interest" description="Disordered" evidence="1">
    <location>
        <begin position="1"/>
        <end position="31"/>
    </location>
</feature>
<name>A0AAV8YHK0_9CUCU</name>
<evidence type="ECO:0000313" key="2">
    <source>
        <dbReference type="EMBL" id="KAJ8950739.1"/>
    </source>
</evidence>
<evidence type="ECO:0000256" key="1">
    <source>
        <dbReference type="SAM" id="MobiDB-lite"/>
    </source>
</evidence>
<dbReference type="AlphaFoldDB" id="A0AAV8YHK0"/>
<sequence>MRDYKKHQLKDRSQGNTRRGLSLLPPRTPLNPSLASLLKTIKQPQIFKQENYSTESEEENGKQEKKRKEFPKIDVQHTRSHTELSSGKDVITDLSYQSFHGFTDEDEKPTHNSLVTIDSKLDELQ</sequence>
<comment type="caution">
    <text evidence="2">The sequence shown here is derived from an EMBL/GenBank/DDBJ whole genome shotgun (WGS) entry which is preliminary data.</text>
</comment>
<feature type="compositionally biased region" description="Basic and acidic residues" evidence="1">
    <location>
        <begin position="59"/>
        <end position="82"/>
    </location>
</feature>
<evidence type="ECO:0000313" key="3">
    <source>
        <dbReference type="Proteomes" id="UP001162162"/>
    </source>
</evidence>
<feature type="region of interest" description="Disordered" evidence="1">
    <location>
        <begin position="48"/>
        <end position="125"/>
    </location>
</feature>
<dbReference type="EMBL" id="JAPWTK010000095">
    <property type="protein sequence ID" value="KAJ8950739.1"/>
    <property type="molecule type" value="Genomic_DNA"/>
</dbReference>
<proteinExistence type="predicted"/>
<keyword evidence="3" id="KW-1185">Reference proteome</keyword>